<evidence type="ECO:0000313" key="2">
    <source>
        <dbReference type="EMBL" id="KKA22218.1"/>
    </source>
</evidence>
<feature type="region of interest" description="Disordered" evidence="1">
    <location>
        <begin position="14"/>
        <end position="37"/>
    </location>
</feature>
<dbReference type="AlphaFoldDB" id="A0A0F4YX79"/>
<organism evidence="2 3">
    <name type="scientific">Rasamsonia emersonii (strain ATCC 16479 / CBS 393.64 / IMI 116815)</name>
    <dbReference type="NCBI Taxonomy" id="1408163"/>
    <lineage>
        <taxon>Eukaryota</taxon>
        <taxon>Fungi</taxon>
        <taxon>Dikarya</taxon>
        <taxon>Ascomycota</taxon>
        <taxon>Pezizomycotina</taxon>
        <taxon>Eurotiomycetes</taxon>
        <taxon>Eurotiomycetidae</taxon>
        <taxon>Eurotiales</taxon>
        <taxon>Trichocomaceae</taxon>
        <taxon>Rasamsonia</taxon>
    </lineage>
</organism>
<dbReference type="GeneID" id="25316096"/>
<dbReference type="EMBL" id="LASV01000150">
    <property type="protein sequence ID" value="KKA22218.1"/>
    <property type="molecule type" value="Genomic_DNA"/>
</dbReference>
<sequence>MVIITLDNIIPYHPPPAKLPPKPSQPHPSISSGLRPSAKTTLSLIHPLPQHPLRPSFPACVNSSPSDKVNTYSAPDSGLGEHTIPVYSNAFDMELAKHDWVVTKDATADVDTDGDSSEQWQNDFVNDIQRRQQDGSCNYNDKHDADNLRPASKDFAPQVEGSGASAAAESELSSSTQAGPVCPACARGSTEPKVSCHVDGPFVMENEGTQYPMVVRDGMQDGMTVGATSHTPTAYESSDSHGEYSLHDTGSLMAPQCGRESTNIPLLDCSSGEIVDLDLWELAV</sequence>
<gene>
    <name evidence="2" type="ORF">T310_3747</name>
</gene>
<keyword evidence="3" id="KW-1185">Reference proteome</keyword>
<protein>
    <submittedName>
        <fullName evidence="2">Uncharacterized protein</fullName>
    </submittedName>
</protein>
<reference evidence="2 3" key="1">
    <citation type="submission" date="2015-04" db="EMBL/GenBank/DDBJ databases">
        <authorList>
            <person name="Heijne W.H."/>
            <person name="Fedorova N.D."/>
            <person name="Nierman W.C."/>
            <person name="Vollebregt A.W."/>
            <person name="Zhao Z."/>
            <person name="Wu L."/>
            <person name="Kumar M."/>
            <person name="Stam H."/>
            <person name="van den Berg M.A."/>
            <person name="Pel H.J."/>
        </authorList>
    </citation>
    <scope>NUCLEOTIDE SEQUENCE [LARGE SCALE GENOMIC DNA]</scope>
    <source>
        <strain evidence="2 3">CBS 393.64</strain>
    </source>
</reference>
<dbReference type="Proteomes" id="UP000053958">
    <property type="component" value="Unassembled WGS sequence"/>
</dbReference>
<evidence type="ECO:0000256" key="1">
    <source>
        <dbReference type="SAM" id="MobiDB-lite"/>
    </source>
</evidence>
<dbReference type="STRING" id="1408163.A0A0F4YX79"/>
<proteinExistence type="predicted"/>
<feature type="region of interest" description="Disordered" evidence="1">
    <location>
        <begin position="134"/>
        <end position="180"/>
    </location>
</feature>
<feature type="compositionally biased region" description="Pro residues" evidence="1">
    <location>
        <begin position="14"/>
        <end position="26"/>
    </location>
</feature>
<dbReference type="RefSeq" id="XP_013328830.1">
    <property type="nucleotide sequence ID" value="XM_013473376.1"/>
</dbReference>
<name>A0A0F4YX79_RASE3</name>
<comment type="caution">
    <text evidence="2">The sequence shown here is derived from an EMBL/GenBank/DDBJ whole genome shotgun (WGS) entry which is preliminary data.</text>
</comment>
<feature type="compositionally biased region" description="Low complexity" evidence="1">
    <location>
        <begin position="160"/>
        <end position="175"/>
    </location>
</feature>
<evidence type="ECO:0000313" key="3">
    <source>
        <dbReference type="Proteomes" id="UP000053958"/>
    </source>
</evidence>
<accession>A0A0F4YX79</accession>